<sequence length="472" mass="52124">MPPPSRPASQQTARPYSTIVPPHINARETHPAPNPNPVYAPAHVSLAGHFQPPIGAAPVYPHGSPAVNYSIDAGLMGHPDGDRAQLAYEGNSQGNFEVQSDHHLNTGPPNGSDTIQYFVPEDGELIPVSPDRSASPGRLSQARDILEVNHDTLQAMFRLSEADQHLARSILVMSEANIMGAIVYGVLANQRTPPATPALDPNPAENTIVRVEALTIAQADIRNFLYSDYIKDEIRDFIRRKMIESRIVAYSRHLDNDGVAEPRALLTLTQAHVASLPVNIQRQHLPPGFTGGNNHARRSVLQLVRNLLKHDRVLLRNLLLKNIVDTSHAKVRGGGVPSLQMLYTSIHNAFLENSGVHAPRINWDMLPMRIKVRFAYLRLETAAHTSRNTPGHGSQWTPIDEHLCRFRWADAIMALDHHVFGAGGVVFAHVRHLVQMPTDQEIQDIVDTNGLLPVGERPSQPVMEDDQFNLDA</sequence>
<comment type="caution">
    <text evidence="2">The sequence shown here is derived from an EMBL/GenBank/DDBJ whole genome shotgun (WGS) entry which is preliminary data.</text>
</comment>
<dbReference type="AlphaFoldDB" id="A0A5B0QM35"/>
<dbReference type="Proteomes" id="UP000324748">
    <property type="component" value="Unassembled WGS sequence"/>
</dbReference>
<evidence type="ECO:0000313" key="2">
    <source>
        <dbReference type="EMBL" id="KAA1114229.1"/>
    </source>
</evidence>
<evidence type="ECO:0000256" key="1">
    <source>
        <dbReference type="SAM" id="MobiDB-lite"/>
    </source>
</evidence>
<evidence type="ECO:0000313" key="3">
    <source>
        <dbReference type="Proteomes" id="UP000324748"/>
    </source>
</evidence>
<organism evidence="2 3">
    <name type="scientific">Puccinia graminis f. sp. tritici</name>
    <dbReference type="NCBI Taxonomy" id="56615"/>
    <lineage>
        <taxon>Eukaryota</taxon>
        <taxon>Fungi</taxon>
        <taxon>Dikarya</taxon>
        <taxon>Basidiomycota</taxon>
        <taxon>Pucciniomycotina</taxon>
        <taxon>Pucciniomycetes</taxon>
        <taxon>Pucciniales</taxon>
        <taxon>Pucciniaceae</taxon>
        <taxon>Puccinia</taxon>
    </lineage>
</organism>
<reference evidence="2 3" key="1">
    <citation type="submission" date="2019-05" db="EMBL/GenBank/DDBJ databases">
        <title>Emergence of the Ug99 lineage of the wheat stem rust pathogen through somatic hybridization.</title>
        <authorList>
            <person name="Li F."/>
            <person name="Upadhyaya N.M."/>
            <person name="Sperschneider J."/>
            <person name="Matny O."/>
            <person name="Nguyen-Phuc H."/>
            <person name="Mago R."/>
            <person name="Raley C."/>
            <person name="Miller M.E."/>
            <person name="Silverstein K.A.T."/>
            <person name="Henningsen E."/>
            <person name="Hirsch C.D."/>
            <person name="Visser B."/>
            <person name="Pretorius Z.A."/>
            <person name="Steffenson B.J."/>
            <person name="Schwessinger B."/>
            <person name="Dodds P.N."/>
            <person name="Figueroa M."/>
        </authorList>
    </citation>
    <scope>NUCLEOTIDE SEQUENCE [LARGE SCALE GENOMIC DNA]</scope>
    <source>
        <strain evidence="2">21-0</strain>
    </source>
</reference>
<gene>
    <name evidence="2" type="ORF">PGT21_001138</name>
</gene>
<feature type="region of interest" description="Disordered" evidence="1">
    <location>
        <begin position="1"/>
        <end position="38"/>
    </location>
</feature>
<protein>
    <submittedName>
        <fullName evidence="2">Uncharacterized protein</fullName>
    </submittedName>
</protein>
<name>A0A5B0QM35_PUCGR</name>
<keyword evidence="3" id="KW-1185">Reference proteome</keyword>
<dbReference type="EMBL" id="VSWC01000014">
    <property type="protein sequence ID" value="KAA1114229.1"/>
    <property type="molecule type" value="Genomic_DNA"/>
</dbReference>
<proteinExistence type="predicted"/>
<accession>A0A5B0QM35</accession>